<accession>A0A336KHC2</accession>
<reference evidence="3" key="2">
    <citation type="submission" date="2018-07" db="EMBL/GenBank/DDBJ databases">
        <authorList>
            <person name="Quirk P.G."/>
            <person name="Krulwich T.A."/>
        </authorList>
    </citation>
    <scope>NUCLEOTIDE SEQUENCE</scope>
</reference>
<evidence type="ECO:0000313" key="2">
    <source>
        <dbReference type="EMBL" id="SSX02665.1"/>
    </source>
</evidence>
<organism evidence="2">
    <name type="scientific">Culicoides sonorensis</name>
    <name type="common">Biting midge</name>
    <dbReference type="NCBI Taxonomy" id="179676"/>
    <lineage>
        <taxon>Eukaryota</taxon>
        <taxon>Metazoa</taxon>
        <taxon>Ecdysozoa</taxon>
        <taxon>Arthropoda</taxon>
        <taxon>Hexapoda</taxon>
        <taxon>Insecta</taxon>
        <taxon>Pterygota</taxon>
        <taxon>Neoptera</taxon>
        <taxon>Endopterygota</taxon>
        <taxon>Diptera</taxon>
        <taxon>Nematocera</taxon>
        <taxon>Chironomoidea</taxon>
        <taxon>Ceratopogonidae</taxon>
        <taxon>Ceratopogoninae</taxon>
        <taxon>Culicoides</taxon>
        <taxon>Monoculicoides</taxon>
    </lineage>
</organism>
<dbReference type="EMBL" id="UFQT01000305">
    <property type="protein sequence ID" value="SSX23039.1"/>
    <property type="molecule type" value="Genomic_DNA"/>
</dbReference>
<dbReference type="AlphaFoldDB" id="A0A336KHC2"/>
<name>A0A336KHC2_CULSO</name>
<gene>
    <name evidence="2" type="primary">CSON008114</name>
</gene>
<feature type="region of interest" description="Disordered" evidence="1">
    <location>
        <begin position="1"/>
        <end position="25"/>
    </location>
</feature>
<protein>
    <submittedName>
        <fullName evidence="2">CSON008114 protein</fullName>
    </submittedName>
</protein>
<proteinExistence type="predicted"/>
<dbReference type="EMBL" id="UFQS01000305">
    <property type="protein sequence ID" value="SSX02665.1"/>
    <property type="molecule type" value="Genomic_DNA"/>
</dbReference>
<feature type="region of interest" description="Disordered" evidence="1">
    <location>
        <begin position="37"/>
        <end position="60"/>
    </location>
</feature>
<reference evidence="2" key="1">
    <citation type="submission" date="2018-04" db="EMBL/GenBank/DDBJ databases">
        <authorList>
            <person name="Go L.Y."/>
            <person name="Mitchell J.A."/>
        </authorList>
    </citation>
    <scope>NUCLEOTIDE SEQUENCE</scope>
    <source>
        <tissue evidence="2">Whole organism</tissue>
    </source>
</reference>
<feature type="compositionally biased region" description="Polar residues" evidence="1">
    <location>
        <begin position="1"/>
        <end position="20"/>
    </location>
</feature>
<dbReference type="VEuPathDB" id="VectorBase:CSON008114"/>
<evidence type="ECO:0000256" key="1">
    <source>
        <dbReference type="SAM" id="MobiDB-lite"/>
    </source>
</evidence>
<sequence length="60" mass="7021">MQKSQHSQSKVNGQPVTRNFVQRPESLNVLEKKLDIPIDANPSLNDQQKTRVPKYPYHEY</sequence>
<evidence type="ECO:0000313" key="3">
    <source>
        <dbReference type="EMBL" id="SSX23039.1"/>
    </source>
</evidence>